<protein>
    <recommendedName>
        <fullName evidence="3">Replication terminator protein</fullName>
    </recommendedName>
</protein>
<evidence type="ECO:0000313" key="2">
    <source>
        <dbReference type="Proteomes" id="UP000001556"/>
    </source>
</evidence>
<name>A4J3R6_DESRM</name>
<dbReference type="KEGG" id="drm:Dred_1185"/>
<dbReference type="OrthoDB" id="1956472at2"/>
<sequence length="116" mass="12717">MPEKINVLELAHGAIAEQISNELGKVLENLMDPNTDVKTKRKLVVTLEFKPDENRDVVDCTAQAKATLAPVKPITTRLLMDTDHMGRPVAAELNREKGSALAEEIETELKLVKSAG</sequence>
<reference evidence="1 2" key="1">
    <citation type="submission" date="2007-03" db="EMBL/GenBank/DDBJ databases">
        <title>Complete sequence of Desulfotomaculum reducens MI-1.</title>
        <authorList>
            <consortium name="US DOE Joint Genome Institute"/>
            <person name="Copeland A."/>
            <person name="Lucas S."/>
            <person name="Lapidus A."/>
            <person name="Barry K."/>
            <person name="Detter J.C."/>
            <person name="Glavina del Rio T."/>
            <person name="Hammon N."/>
            <person name="Israni S."/>
            <person name="Dalin E."/>
            <person name="Tice H."/>
            <person name="Pitluck S."/>
            <person name="Sims D."/>
            <person name="Brettin T."/>
            <person name="Bruce D."/>
            <person name="Han C."/>
            <person name="Tapia R."/>
            <person name="Schmutz J."/>
            <person name="Larimer F."/>
            <person name="Land M."/>
            <person name="Hauser L."/>
            <person name="Kyrpides N."/>
            <person name="Kim E."/>
            <person name="Tebo B.M."/>
            <person name="Richardson P."/>
        </authorList>
    </citation>
    <scope>NUCLEOTIDE SEQUENCE [LARGE SCALE GENOMIC DNA]</scope>
    <source>
        <strain evidence="1 2">MI-1</strain>
    </source>
</reference>
<keyword evidence="2" id="KW-1185">Reference proteome</keyword>
<dbReference type="eggNOG" id="ENOG5033E60">
    <property type="taxonomic scope" value="Bacteria"/>
</dbReference>
<dbReference type="AlphaFoldDB" id="A4J3R6"/>
<dbReference type="Proteomes" id="UP000001556">
    <property type="component" value="Chromosome"/>
</dbReference>
<evidence type="ECO:0008006" key="3">
    <source>
        <dbReference type="Google" id="ProtNLM"/>
    </source>
</evidence>
<dbReference type="STRING" id="349161.Dred_1185"/>
<accession>A4J3R6</accession>
<proteinExistence type="predicted"/>
<dbReference type="RefSeq" id="WP_011877545.1">
    <property type="nucleotide sequence ID" value="NC_009253.1"/>
</dbReference>
<organism evidence="1 2">
    <name type="scientific">Desulforamulus reducens (strain ATCC BAA-1160 / DSM 100696 / MI-1)</name>
    <name type="common">Desulfotomaculum reducens</name>
    <dbReference type="NCBI Taxonomy" id="349161"/>
    <lineage>
        <taxon>Bacteria</taxon>
        <taxon>Bacillati</taxon>
        <taxon>Bacillota</taxon>
        <taxon>Clostridia</taxon>
        <taxon>Eubacteriales</taxon>
        <taxon>Peptococcaceae</taxon>
        <taxon>Desulforamulus</taxon>
    </lineage>
</organism>
<evidence type="ECO:0000313" key="1">
    <source>
        <dbReference type="EMBL" id="ABO49719.1"/>
    </source>
</evidence>
<gene>
    <name evidence="1" type="ordered locus">Dred_1185</name>
</gene>
<dbReference type="HOGENOM" id="CLU_2092887_0_0_9"/>
<dbReference type="EMBL" id="CP000612">
    <property type="protein sequence ID" value="ABO49719.1"/>
    <property type="molecule type" value="Genomic_DNA"/>
</dbReference>